<dbReference type="PANTHER" id="PTHR10773:SF19">
    <property type="match status" value="1"/>
</dbReference>
<name>A0AAV0Y5L3_9HEMI</name>
<sequence length="368" mass="43201">MYNLYKQEHNDPVSKYVFRQIFDKDFNLSFHPPVSDSCKKCDIFITKIKTASEEDIVKLNEEHELHLRKAEAARNGMDCDVQAAKTDNQTTVFAFDLMKTLATPSLSVGIAYYKRQLWTYNLGIHNLSTGDAYMYVWDESIASRGPQEIGSCILHFVKNYVSTEKLIMYSDQCGGQNRNIKMALICNFIVCSDYLSPTQIHHKFLVSGHSYLPCDRDFGVIEKQKKYHPEIYVPNDWIKVILNARKKNPFKVVQMTQEDFFSTVLLEKDITNRKINGEGEKVEWLKFQWILFTNDKPYHMFYKYSNNEFVTFSCVNLSKRIMAKPKELQKLYPNGHSIQKEKYNDLTELMQFIPPIHHDFYKNIEHNK</sequence>
<dbReference type="AlphaFoldDB" id="A0AAV0Y5L3"/>
<dbReference type="Proteomes" id="UP001160148">
    <property type="component" value="Unassembled WGS sequence"/>
</dbReference>
<evidence type="ECO:0000313" key="3">
    <source>
        <dbReference type="Proteomes" id="UP001160148"/>
    </source>
</evidence>
<dbReference type="EMBL" id="CARXXK010001417">
    <property type="protein sequence ID" value="CAI6376073.1"/>
    <property type="molecule type" value="Genomic_DNA"/>
</dbReference>
<comment type="caution">
    <text evidence="2">The sequence shown here is derived from an EMBL/GenBank/DDBJ whole genome shotgun (WGS) entry which is preliminary data.</text>
</comment>
<evidence type="ECO:0000313" key="1">
    <source>
        <dbReference type="EMBL" id="CAI6376053.1"/>
    </source>
</evidence>
<protein>
    <submittedName>
        <fullName evidence="2">Uncharacterized protein</fullName>
    </submittedName>
</protein>
<reference evidence="2 3" key="1">
    <citation type="submission" date="2023-01" db="EMBL/GenBank/DDBJ databases">
        <authorList>
            <person name="Whitehead M."/>
        </authorList>
    </citation>
    <scope>NUCLEOTIDE SEQUENCE [LARGE SCALE GENOMIC DNA]</scope>
</reference>
<keyword evidence="3" id="KW-1185">Reference proteome</keyword>
<organism evidence="2 3">
    <name type="scientific">Macrosiphum euphorbiae</name>
    <name type="common">potato aphid</name>
    <dbReference type="NCBI Taxonomy" id="13131"/>
    <lineage>
        <taxon>Eukaryota</taxon>
        <taxon>Metazoa</taxon>
        <taxon>Ecdysozoa</taxon>
        <taxon>Arthropoda</taxon>
        <taxon>Hexapoda</taxon>
        <taxon>Insecta</taxon>
        <taxon>Pterygota</taxon>
        <taxon>Neoptera</taxon>
        <taxon>Paraneoptera</taxon>
        <taxon>Hemiptera</taxon>
        <taxon>Sternorrhyncha</taxon>
        <taxon>Aphidomorpha</taxon>
        <taxon>Aphidoidea</taxon>
        <taxon>Aphididae</taxon>
        <taxon>Macrosiphini</taxon>
        <taxon>Macrosiphum</taxon>
    </lineage>
</organism>
<dbReference type="EMBL" id="CARXXK010001417">
    <property type="protein sequence ID" value="CAI6376053.1"/>
    <property type="molecule type" value="Genomic_DNA"/>
</dbReference>
<dbReference type="PANTHER" id="PTHR10773">
    <property type="entry name" value="DNA-DIRECTED RNA POLYMERASES I, II, AND III SUBUNIT RPABC2"/>
    <property type="match status" value="1"/>
</dbReference>
<accession>A0AAV0Y5L3</accession>
<gene>
    <name evidence="1" type="ORF">MEUPH1_LOCUS29474</name>
    <name evidence="2" type="ORF">MEUPH1_LOCUS29490</name>
</gene>
<evidence type="ECO:0000313" key="2">
    <source>
        <dbReference type="EMBL" id="CAI6376073.1"/>
    </source>
</evidence>
<proteinExistence type="predicted"/>